<keyword evidence="1" id="KW-0285">Flavoprotein</keyword>
<reference evidence="3" key="1">
    <citation type="journal article" date="2018" name="DNA Res.">
        <title>Multiple hybrid de novo genome assembly of finger millet, an orphan allotetraploid crop.</title>
        <authorList>
            <person name="Hatakeyama M."/>
            <person name="Aluri S."/>
            <person name="Balachadran M.T."/>
            <person name="Sivarajan S.R."/>
            <person name="Patrignani A."/>
            <person name="Gruter S."/>
            <person name="Poveda L."/>
            <person name="Shimizu-Inatsugi R."/>
            <person name="Baeten J."/>
            <person name="Francoijs K.J."/>
            <person name="Nataraja K.N."/>
            <person name="Reddy Y.A.N."/>
            <person name="Phadnis S."/>
            <person name="Ravikumar R.L."/>
            <person name="Schlapbach R."/>
            <person name="Sreeman S.M."/>
            <person name="Shimizu K.K."/>
        </authorList>
    </citation>
    <scope>NUCLEOTIDE SEQUENCE</scope>
</reference>
<dbReference type="InterPro" id="IPR039261">
    <property type="entry name" value="FNR_nucleotide-bd"/>
</dbReference>
<dbReference type="Proteomes" id="UP001054889">
    <property type="component" value="Unassembled WGS sequence"/>
</dbReference>
<proteinExistence type="predicted"/>
<sequence>MHICCNLLLAGTISFEGVRDRIRSCYPLSLDAEIERWLLDVLPGLFKVFLINAWFLQDFIYESELNNFVETGALSELIVAFSREGPTKQYVQHKMAQKVYEHHCSIIFVFITNINIFRFFTVPM</sequence>
<dbReference type="PANTHER" id="PTHR19384:SF17">
    <property type="entry name" value="NADPH--CYTOCHROME P450 REDUCTASE"/>
    <property type="match status" value="1"/>
</dbReference>
<accession>A0AAV5CN91</accession>
<evidence type="ECO:0000256" key="2">
    <source>
        <dbReference type="ARBA" id="ARBA00023797"/>
    </source>
</evidence>
<reference evidence="3" key="2">
    <citation type="submission" date="2021-12" db="EMBL/GenBank/DDBJ databases">
        <title>Resequencing data analysis of finger millet.</title>
        <authorList>
            <person name="Hatakeyama M."/>
            <person name="Aluri S."/>
            <person name="Balachadran M.T."/>
            <person name="Sivarajan S.R."/>
            <person name="Poveda L."/>
            <person name="Shimizu-Inatsugi R."/>
            <person name="Schlapbach R."/>
            <person name="Sreeman S.M."/>
            <person name="Shimizu K.K."/>
        </authorList>
    </citation>
    <scope>NUCLEOTIDE SEQUENCE</scope>
</reference>
<dbReference type="PANTHER" id="PTHR19384">
    <property type="entry name" value="NITRIC OXIDE SYNTHASE-RELATED"/>
    <property type="match status" value="1"/>
</dbReference>
<evidence type="ECO:0000313" key="4">
    <source>
        <dbReference type="Proteomes" id="UP001054889"/>
    </source>
</evidence>
<keyword evidence="4" id="KW-1185">Reference proteome</keyword>
<dbReference type="GO" id="GO:0005829">
    <property type="term" value="C:cytosol"/>
    <property type="evidence" value="ECO:0007669"/>
    <property type="project" value="TreeGrafter"/>
</dbReference>
<organism evidence="3 4">
    <name type="scientific">Eleusine coracana subsp. coracana</name>
    <dbReference type="NCBI Taxonomy" id="191504"/>
    <lineage>
        <taxon>Eukaryota</taxon>
        <taxon>Viridiplantae</taxon>
        <taxon>Streptophyta</taxon>
        <taxon>Embryophyta</taxon>
        <taxon>Tracheophyta</taxon>
        <taxon>Spermatophyta</taxon>
        <taxon>Magnoliopsida</taxon>
        <taxon>Liliopsida</taxon>
        <taxon>Poales</taxon>
        <taxon>Poaceae</taxon>
        <taxon>PACMAD clade</taxon>
        <taxon>Chloridoideae</taxon>
        <taxon>Cynodonteae</taxon>
        <taxon>Eleusininae</taxon>
        <taxon>Eleusine</taxon>
    </lineage>
</organism>
<gene>
    <name evidence="3" type="primary">ga16626</name>
    <name evidence="3" type="ORF">PR202_ga16626</name>
</gene>
<dbReference type="EMBL" id="BQKI01000007">
    <property type="protein sequence ID" value="GJM99520.1"/>
    <property type="molecule type" value="Genomic_DNA"/>
</dbReference>
<evidence type="ECO:0000256" key="1">
    <source>
        <dbReference type="ARBA" id="ARBA00022630"/>
    </source>
</evidence>
<dbReference type="SUPFAM" id="SSF52343">
    <property type="entry name" value="Ferredoxin reductase-like, C-terminal NADP-linked domain"/>
    <property type="match status" value="1"/>
</dbReference>
<evidence type="ECO:0000313" key="3">
    <source>
        <dbReference type="EMBL" id="GJM99520.1"/>
    </source>
</evidence>
<protein>
    <recommendedName>
        <fullName evidence="2">NADPH--hemoprotein reductase</fullName>
        <ecNumber evidence="2">1.6.2.4</ecNumber>
    </recommendedName>
</protein>
<dbReference type="AlphaFoldDB" id="A0AAV5CN91"/>
<comment type="caution">
    <text evidence="3">The sequence shown here is derived from an EMBL/GenBank/DDBJ whole genome shotgun (WGS) entry which is preliminary data.</text>
</comment>
<dbReference type="EC" id="1.6.2.4" evidence="2"/>
<dbReference type="GO" id="GO:0050660">
    <property type="term" value="F:flavin adenine dinucleotide binding"/>
    <property type="evidence" value="ECO:0007669"/>
    <property type="project" value="TreeGrafter"/>
</dbReference>
<dbReference type="GO" id="GO:0003958">
    <property type="term" value="F:NADPH-hemoprotein reductase activity"/>
    <property type="evidence" value="ECO:0007669"/>
    <property type="project" value="UniProtKB-EC"/>
</dbReference>
<dbReference type="Gene3D" id="3.40.50.80">
    <property type="entry name" value="Nucleotide-binding domain of ferredoxin-NADP reductase (FNR) module"/>
    <property type="match status" value="1"/>
</dbReference>
<dbReference type="GO" id="GO:0010181">
    <property type="term" value="F:FMN binding"/>
    <property type="evidence" value="ECO:0007669"/>
    <property type="project" value="TreeGrafter"/>
</dbReference>
<name>A0AAV5CN91_ELECO</name>